<accession>A0A0J9S1Y8</accession>
<name>A0A0J9S1Y8_PLAVI</name>
<protein>
    <submittedName>
        <fullName evidence="2">Uncharacterized protein</fullName>
    </submittedName>
</protein>
<dbReference type="Proteomes" id="UP000053562">
    <property type="component" value="Unassembled WGS sequence"/>
</dbReference>
<evidence type="ECO:0000256" key="1">
    <source>
        <dbReference type="SAM" id="Phobius"/>
    </source>
</evidence>
<keyword evidence="1" id="KW-1133">Transmembrane helix</keyword>
<dbReference type="AlphaFoldDB" id="A0A0J9S1Y8"/>
<proteinExistence type="predicted"/>
<organism evidence="2 3">
    <name type="scientific">Plasmodium vivax India VII</name>
    <dbReference type="NCBI Taxonomy" id="1077284"/>
    <lineage>
        <taxon>Eukaryota</taxon>
        <taxon>Sar</taxon>
        <taxon>Alveolata</taxon>
        <taxon>Apicomplexa</taxon>
        <taxon>Aconoidasida</taxon>
        <taxon>Haemosporida</taxon>
        <taxon>Plasmodiidae</taxon>
        <taxon>Plasmodium</taxon>
        <taxon>Plasmodium (Plasmodium)</taxon>
    </lineage>
</organism>
<evidence type="ECO:0000313" key="2">
    <source>
        <dbReference type="EMBL" id="KMZ76756.1"/>
    </source>
</evidence>
<evidence type="ECO:0000313" key="3">
    <source>
        <dbReference type="Proteomes" id="UP000053562"/>
    </source>
</evidence>
<keyword evidence="1" id="KW-0812">Transmembrane</keyword>
<sequence>MNICCNCYSRSEYVCKDHCPKFFKCNRKYFPIYLLHKLECKDNVSTEKEKENFESLIVNLVVIWKSQLVAMNFYKILTQCYFYRFIFSTFIFLGISLIFFLFYKVWGKCILTYNNLFYYII</sequence>
<reference evidence="2 3" key="1">
    <citation type="submission" date="2011-08" db="EMBL/GenBank/DDBJ databases">
        <title>The Genome Sequence of Plasmodium vivax India VII.</title>
        <authorList>
            <consortium name="The Broad Institute Genome Sequencing Platform"/>
            <consortium name="The Broad Institute Genome Sequencing Center for Infectious Disease"/>
            <person name="Neafsey D."/>
            <person name="Carlton J."/>
            <person name="Barnwell J."/>
            <person name="Collins W."/>
            <person name="Escalante A."/>
            <person name="Mullikin J."/>
            <person name="Saul A."/>
            <person name="Guigo R."/>
            <person name="Camara F."/>
            <person name="Young S.K."/>
            <person name="Zeng Q."/>
            <person name="Gargeya S."/>
            <person name="Fitzgerald M."/>
            <person name="Haas B."/>
            <person name="Abouelleil A."/>
            <person name="Alvarado L."/>
            <person name="Arachchi H.M."/>
            <person name="Berlin A."/>
            <person name="Brown A."/>
            <person name="Chapman S.B."/>
            <person name="Chen Z."/>
            <person name="Dunbar C."/>
            <person name="Freedman E."/>
            <person name="Gearin G."/>
            <person name="Gellesch M."/>
            <person name="Goldberg J."/>
            <person name="Griggs A."/>
            <person name="Gujja S."/>
            <person name="Heiman D."/>
            <person name="Howarth C."/>
            <person name="Larson L."/>
            <person name="Lui A."/>
            <person name="MacDonald P.J.P."/>
            <person name="Montmayeur A."/>
            <person name="Murphy C."/>
            <person name="Neiman D."/>
            <person name="Pearson M."/>
            <person name="Priest M."/>
            <person name="Roberts A."/>
            <person name="Saif S."/>
            <person name="Shea T."/>
            <person name="Shenoy N."/>
            <person name="Sisk P."/>
            <person name="Stolte C."/>
            <person name="Sykes S."/>
            <person name="Wortman J."/>
            <person name="Nusbaum C."/>
            <person name="Birren B."/>
        </authorList>
    </citation>
    <scope>NUCLEOTIDE SEQUENCE [LARGE SCALE GENOMIC DNA]</scope>
    <source>
        <strain evidence="2 3">India VII</strain>
    </source>
</reference>
<dbReference type="EMBL" id="KQ234626">
    <property type="protein sequence ID" value="KMZ76756.1"/>
    <property type="molecule type" value="Genomic_DNA"/>
</dbReference>
<gene>
    <name evidence="2" type="ORF">PVIIG_05864</name>
</gene>
<keyword evidence="1" id="KW-0472">Membrane</keyword>
<feature type="transmembrane region" description="Helical" evidence="1">
    <location>
        <begin position="81"/>
        <end position="103"/>
    </location>
</feature>